<accession>A0A9D4J832</accession>
<proteinExistence type="predicted"/>
<keyword evidence="2" id="KW-1185">Reference proteome</keyword>
<gene>
    <name evidence="1" type="ORF">DPMN_153220</name>
</gene>
<sequence length="56" mass="6613">MVIRFRDYVDTEIIMEKAYKLKGTPSAIDRQYPSEISRARSELYNAMKRVTREVDA</sequence>
<comment type="caution">
    <text evidence="1">The sequence shown here is derived from an EMBL/GenBank/DDBJ whole genome shotgun (WGS) entry which is preliminary data.</text>
</comment>
<dbReference type="AlphaFoldDB" id="A0A9D4J832"/>
<protein>
    <submittedName>
        <fullName evidence="1">Uncharacterized protein</fullName>
    </submittedName>
</protein>
<reference evidence="1" key="1">
    <citation type="journal article" date="2019" name="bioRxiv">
        <title>The Genome of the Zebra Mussel, Dreissena polymorpha: A Resource for Invasive Species Research.</title>
        <authorList>
            <person name="McCartney M.A."/>
            <person name="Auch B."/>
            <person name="Kono T."/>
            <person name="Mallez S."/>
            <person name="Zhang Y."/>
            <person name="Obille A."/>
            <person name="Becker A."/>
            <person name="Abrahante J.E."/>
            <person name="Garbe J."/>
            <person name="Badalamenti J.P."/>
            <person name="Herman A."/>
            <person name="Mangelson H."/>
            <person name="Liachko I."/>
            <person name="Sullivan S."/>
            <person name="Sone E.D."/>
            <person name="Koren S."/>
            <person name="Silverstein K.A.T."/>
            <person name="Beckman K.B."/>
            <person name="Gohl D.M."/>
        </authorList>
    </citation>
    <scope>NUCLEOTIDE SEQUENCE</scope>
    <source>
        <strain evidence="1">Duluth1</strain>
        <tissue evidence="1">Whole animal</tissue>
    </source>
</reference>
<evidence type="ECO:0000313" key="2">
    <source>
        <dbReference type="Proteomes" id="UP000828390"/>
    </source>
</evidence>
<dbReference type="Proteomes" id="UP000828390">
    <property type="component" value="Unassembled WGS sequence"/>
</dbReference>
<dbReference type="EMBL" id="JAIWYP010000007">
    <property type="protein sequence ID" value="KAH3799609.1"/>
    <property type="molecule type" value="Genomic_DNA"/>
</dbReference>
<evidence type="ECO:0000313" key="1">
    <source>
        <dbReference type="EMBL" id="KAH3799609.1"/>
    </source>
</evidence>
<name>A0A9D4J832_DREPO</name>
<organism evidence="1 2">
    <name type="scientific">Dreissena polymorpha</name>
    <name type="common">Zebra mussel</name>
    <name type="synonym">Mytilus polymorpha</name>
    <dbReference type="NCBI Taxonomy" id="45954"/>
    <lineage>
        <taxon>Eukaryota</taxon>
        <taxon>Metazoa</taxon>
        <taxon>Spiralia</taxon>
        <taxon>Lophotrochozoa</taxon>
        <taxon>Mollusca</taxon>
        <taxon>Bivalvia</taxon>
        <taxon>Autobranchia</taxon>
        <taxon>Heteroconchia</taxon>
        <taxon>Euheterodonta</taxon>
        <taxon>Imparidentia</taxon>
        <taxon>Neoheterodontei</taxon>
        <taxon>Myida</taxon>
        <taxon>Dreissenoidea</taxon>
        <taxon>Dreissenidae</taxon>
        <taxon>Dreissena</taxon>
    </lineage>
</organism>
<reference evidence="1" key="2">
    <citation type="submission" date="2020-11" db="EMBL/GenBank/DDBJ databases">
        <authorList>
            <person name="McCartney M.A."/>
            <person name="Auch B."/>
            <person name="Kono T."/>
            <person name="Mallez S."/>
            <person name="Becker A."/>
            <person name="Gohl D.M."/>
            <person name="Silverstein K.A.T."/>
            <person name="Koren S."/>
            <person name="Bechman K.B."/>
            <person name="Herman A."/>
            <person name="Abrahante J.E."/>
            <person name="Garbe J."/>
        </authorList>
    </citation>
    <scope>NUCLEOTIDE SEQUENCE</scope>
    <source>
        <strain evidence="1">Duluth1</strain>
        <tissue evidence="1">Whole animal</tissue>
    </source>
</reference>